<dbReference type="InterPro" id="IPR012854">
    <property type="entry name" value="Cu_amine_oxidase-like_N"/>
</dbReference>
<dbReference type="OrthoDB" id="9813368at2"/>
<feature type="domain" description="NlpC/P60" evidence="6">
    <location>
        <begin position="25"/>
        <end position="145"/>
    </location>
</feature>
<dbReference type="InterPro" id="IPR051202">
    <property type="entry name" value="Peptidase_C40"/>
</dbReference>
<comment type="similarity">
    <text evidence="1">Belongs to the peptidase C40 family.</text>
</comment>
<feature type="signal peptide" evidence="5">
    <location>
        <begin position="1"/>
        <end position="25"/>
    </location>
</feature>
<evidence type="ECO:0000256" key="1">
    <source>
        <dbReference type="ARBA" id="ARBA00007074"/>
    </source>
</evidence>
<dbReference type="RefSeq" id="WP_106588086.1">
    <property type="nucleotide sequence ID" value="NZ_PYAV01000004.1"/>
</dbReference>
<dbReference type="Gene3D" id="3.30.457.10">
    <property type="entry name" value="Copper amine oxidase-like, N-terminal domain"/>
    <property type="match status" value="1"/>
</dbReference>
<evidence type="ECO:0000256" key="2">
    <source>
        <dbReference type="ARBA" id="ARBA00022670"/>
    </source>
</evidence>
<organism evidence="7 8">
    <name type="scientific">Salsuginibacillus halophilus</name>
    <dbReference type="NCBI Taxonomy" id="517424"/>
    <lineage>
        <taxon>Bacteria</taxon>
        <taxon>Bacillati</taxon>
        <taxon>Bacillota</taxon>
        <taxon>Bacilli</taxon>
        <taxon>Bacillales</taxon>
        <taxon>Bacillaceae</taxon>
        <taxon>Salsuginibacillus</taxon>
    </lineage>
</organism>
<dbReference type="EMBL" id="PYAV01000004">
    <property type="protein sequence ID" value="PSL48518.1"/>
    <property type="molecule type" value="Genomic_DNA"/>
</dbReference>
<dbReference type="PANTHER" id="PTHR47053">
    <property type="entry name" value="MUREIN DD-ENDOPEPTIDASE MEPH-RELATED"/>
    <property type="match status" value="1"/>
</dbReference>
<dbReference type="PANTHER" id="PTHR47053:SF1">
    <property type="entry name" value="MUREIN DD-ENDOPEPTIDASE MEPH-RELATED"/>
    <property type="match status" value="1"/>
</dbReference>
<evidence type="ECO:0000256" key="5">
    <source>
        <dbReference type="SAM" id="SignalP"/>
    </source>
</evidence>
<dbReference type="Pfam" id="PF00877">
    <property type="entry name" value="NLPC_P60"/>
    <property type="match status" value="1"/>
</dbReference>
<dbReference type="Pfam" id="PF07833">
    <property type="entry name" value="Cu_amine_oxidN1"/>
    <property type="match status" value="1"/>
</dbReference>
<dbReference type="Proteomes" id="UP000242310">
    <property type="component" value="Unassembled WGS sequence"/>
</dbReference>
<evidence type="ECO:0000313" key="8">
    <source>
        <dbReference type="Proteomes" id="UP000242310"/>
    </source>
</evidence>
<dbReference type="SUPFAM" id="SSF55383">
    <property type="entry name" value="Copper amine oxidase, domain N"/>
    <property type="match status" value="1"/>
</dbReference>
<keyword evidence="4" id="KW-0788">Thiol protease</keyword>
<keyword evidence="5" id="KW-0732">Signal</keyword>
<comment type="caution">
    <text evidence="7">The sequence shown here is derived from an EMBL/GenBank/DDBJ whole genome shotgun (WGS) entry which is preliminary data.</text>
</comment>
<dbReference type="GO" id="GO:0008234">
    <property type="term" value="F:cysteine-type peptidase activity"/>
    <property type="evidence" value="ECO:0007669"/>
    <property type="project" value="UniProtKB-KW"/>
</dbReference>
<protein>
    <submittedName>
        <fullName evidence="7">Cell wall-associated NlpC family hydrolase</fullName>
    </submittedName>
</protein>
<accession>A0A2P8HQM4</accession>
<sequence>MKKQFLMICTAALIAAPFFSTEADASTVDSIISAGEEQLGTPYQYGGTSTSGFDCSGFTQHAYAQAGIDLPRTAAQQYNVGSSVSRSDLQPGDLVFFSHGSGIGHNGIYIGGNQFMHAASSSGVSIDSMSNTYWSPRYVGAKRVVEQSSNEQVAATSVEKSVGVTVNGSSLQANQDAYVTESERTVVPMRAIFEELGADVQWDNNSKTASATLGNQEVSITIDSTEAHTHNGTVSLDQAAINTNGHTMVPVRFVSETLGAEVQWDSNNREVIINQ</sequence>
<keyword evidence="3 7" id="KW-0378">Hydrolase</keyword>
<proteinExistence type="inferred from homology"/>
<dbReference type="GO" id="GO:0006508">
    <property type="term" value="P:proteolysis"/>
    <property type="evidence" value="ECO:0007669"/>
    <property type="project" value="UniProtKB-KW"/>
</dbReference>
<evidence type="ECO:0000259" key="6">
    <source>
        <dbReference type="PROSITE" id="PS51935"/>
    </source>
</evidence>
<evidence type="ECO:0000256" key="3">
    <source>
        <dbReference type="ARBA" id="ARBA00022801"/>
    </source>
</evidence>
<dbReference type="AlphaFoldDB" id="A0A2P8HQM4"/>
<name>A0A2P8HQM4_9BACI</name>
<dbReference type="InterPro" id="IPR000064">
    <property type="entry name" value="NLP_P60_dom"/>
</dbReference>
<dbReference type="InterPro" id="IPR036582">
    <property type="entry name" value="Mao_N_sf"/>
</dbReference>
<dbReference type="Gene3D" id="3.90.1720.10">
    <property type="entry name" value="endopeptidase domain like (from Nostoc punctiforme)"/>
    <property type="match status" value="1"/>
</dbReference>
<dbReference type="SUPFAM" id="SSF54001">
    <property type="entry name" value="Cysteine proteinases"/>
    <property type="match status" value="1"/>
</dbReference>
<keyword evidence="8" id="KW-1185">Reference proteome</keyword>
<dbReference type="InterPro" id="IPR038765">
    <property type="entry name" value="Papain-like_cys_pep_sf"/>
</dbReference>
<evidence type="ECO:0000313" key="7">
    <source>
        <dbReference type="EMBL" id="PSL48518.1"/>
    </source>
</evidence>
<dbReference type="PROSITE" id="PS51935">
    <property type="entry name" value="NLPC_P60"/>
    <property type="match status" value="1"/>
</dbReference>
<reference evidence="7 8" key="1">
    <citation type="submission" date="2018-03" db="EMBL/GenBank/DDBJ databases">
        <title>Genomic Encyclopedia of Type Strains, Phase III (KMG-III): the genomes of soil and plant-associated and newly described type strains.</title>
        <authorList>
            <person name="Whitman W."/>
        </authorList>
    </citation>
    <scope>NUCLEOTIDE SEQUENCE [LARGE SCALE GENOMIC DNA]</scope>
    <source>
        <strain evidence="7 8">CGMCC 1.07653</strain>
    </source>
</reference>
<keyword evidence="2" id="KW-0645">Protease</keyword>
<evidence type="ECO:0000256" key="4">
    <source>
        <dbReference type="ARBA" id="ARBA00022807"/>
    </source>
</evidence>
<gene>
    <name evidence="7" type="ORF">B0H94_104118</name>
</gene>
<feature type="chain" id="PRO_5015159720" evidence="5">
    <location>
        <begin position="26"/>
        <end position="275"/>
    </location>
</feature>